<name>A0A1U9K850_9BACL</name>
<dbReference type="Gene3D" id="1.10.10.10">
    <property type="entry name" value="Winged helix-like DNA-binding domain superfamily/Winged helix DNA-binding domain"/>
    <property type="match status" value="1"/>
</dbReference>
<evidence type="ECO:0000259" key="7">
    <source>
        <dbReference type="PROSITE" id="PS51078"/>
    </source>
</evidence>
<dbReference type="PROSITE" id="PS51078">
    <property type="entry name" value="ICLR_ED"/>
    <property type="match status" value="1"/>
</dbReference>
<dbReference type="PANTHER" id="PTHR30136:SF35">
    <property type="entry name" value="HTH-TYPE TRANSCRIPTIONAL REGULATOR RV1719"/>
    <property type="match status" value="1"/>
</dbReference>
<dbReference type="GO" id="GO:0045892">
    <property type="term" value="P:negative regulation of DNA-templated transcription"/>
    <property type="evidence" value="ECO:0007669"/>
    <property type="project" value="UniProtKB-ARBA"/>
</dbReference>
<keyword evidence="2" id="KW-0238">DNA-binding</keyword>
<dbReference type="AlphaFoldDB" id="A0A1U9K850"/>
<feature type="domain" description="HTH iclR-type" evidence="6">
    <location>
        <begin position="13"/>
        <end position="75"/>
    </location>
</feature>
<evidence type="ECO:0000256" key="1">
    <source>
        <dbReference type="ARBA" id="ARBA00023015"/>
    </source>
</evidence>
<reference evidence="8 9" key="1">
    <citation type="journal article" date="2015" name="Int. J. Syst. Evol. Microbiol.">
        <title>Novibacillus thermophilus gen. nov., sp. nov., a Gram-staining-negative and moderately thermophilic member of the family Thermoactinomycetaceae.</title>
        <authorList>
            <person name="Yang G."/>
            <person name="Chen J."/>
            <person name="Zhou S."/>
        </authorList>
    </citation>
    <scope>NUCLEOTIDE SEQUENCE [LARGE SCALE GENOMIC DNA]</scope>
    <source>
        <strain evidence="8 9">SG-1</strain>
    </source>
</reference>
<dbReference type="InterPro" id="IPR036388">
    <property type="entry name" value="WH-like_DNA-bd_sf"/>
</dbReference>
<dbReference type="Proteomes" id="UP000188603">
    <property type="component" value="Chromosome"/>
</dbReference>
<keyword evidence="1" id="KW-0805">Transcription regulation</keyword>
<dbReference type="Gene3D" id="3.30.450.40">
    <property type="match status" value="1"/>
</dbReference>
<dbReference type="InterPro" id="IPR005471">
    <property type="entry name" value="Tscrpt_reg_IclR_N"/>
</dbReference>
<dbReference type="EMBL" id="CP019699">
    <property type="protein sequence ID" value="AQS56235.1"/>
    <property type="molecule type" value="Genomic_DNA"/>
</dbReference>
<evidence type="ECO:0000256" key="4">
    <source>
        <dbReference type="ARBA" id="ARBA00058938"/>
    </source>
</evidence>
<dbReference type="Pfam" id="PF01614">
    <property type="entry name" value="IclR_C"/>
    <property type="match status" value="1"/>
</dbReference>
<dbReference type="SUPFAM" id="SSF55781">
    <property type="entry name" value="GAF domain-like"/>
    <property type="match status" value="1"/>
</dbReference>
<keyword evidence="9" id="KW-1185">Reference proteome</keyword>
<dbReference type="STRING" id="1471761.B0W44_11140"/>
<dbReference type="InterPro" id="IPR050707">
    <property type="entry name" value="HTH_MetabolicPath_Reg"/>
</dbReference>
<organism evidence="8 9">
    <name type="scientific">Novibacillus thermophilus</name>
    <dbReference type="NCBI Taxonomy" id="1471761"/>
    <lineage>
        <taxon>Bacteria</taxon>
        <taxon>Bacillati</taxon>
        <taxon>Bacillota</taxon>
        <taxon>Bacilli</taxon>
        <taxon>Bacillales</taxon>
        <taxon>Thermoactinomycetaceae</taxon>
        <taxon>Novibacillus</taxon>
    </lineage>
</organism>
<evidence type="ECO:0000313" key="9">
    <source>
        <dbReference type="Proteomes" id="UP000188603"/>
    </source>
</evidence>
<feature type="domain" description="IclR-ED" evidence="7">
    <location>
        <begin position="76"/>
        <end position="259"/>
    </location>
</feature>
<dbReference type="InterPro" id="IPR029016">
    <property type="entry name" value="GAF-like_dom_sf"/>
</dbReference>
<evidence type="ECO:0000256" key="3">
    <source>
        <dbReference type="ARBA" id="ARBA00023163"/>
    </source>
</evidence>
<dbReference type="GO" id="GO:0003677">
    <property type="term" value="F:DNA binding"/>
    <property type="evidence" value="ECO:0007669"/>
    <property type="project" value="UniProtKB-KW"/>
</dbReference>
<gene>
    <name evidence="8" type="ORF">B0W44_11140</name>
</gene>
<evidence type="ECO:0000256" key="2">
    <source>
        <dbReference type="ARBA" id="ARBA00023125"/>
    </source>
</evidence>
<dbReference type="SMART" id="SM00346">
    <property type="entry name" value="HTH_ICLR"/>
    <property type="match status" value="1"/>
</dbReference>
<comment type="function">
    <text evidence="4">May be an activator protein for the gylABX operon.</text>
</comment>
<dbReference type="GO" id="GO:0003700">
    <property type="term" value="F:DNA-binding transcription factor activity"/>
    <property type="evidence" value="ECO:0007669"/>
    <property type="project" value="TreeGrafter"/>
</dbReference>
<dbReference type="InterPro" id="IPR014757">
    <property type="entry name" value="Tscrpt_reg_IclR_C"/>
</dbReference>
<dbReference type="Pfam" id="PF09339">
    <property type="entry name" value="HTH_IclR"/>
    <property type="match status" value="1"/>
</dbReference>
<dbReference type="FunFam" id="1.10.10.10:FF:000056">
    <property type="entry name" value="IclR family transcriptional regulator"/>
    <property type="match status" value="1"/>
</dbReference>
<sequence length="262" mass="29479">MEEVGDLVDDSIIQSVDRALHILDMVSRKREGCGVTELSIALPLNKTSVFRMLSTLKRHGLVEQDPETERYKIGYKVLELSGRLLDSIDLRAEARPYLRELENLTNEVIHLVIYNRGEVVYIEKLEGNETLRMHSKVGNRAPMHCTGVGKVILAHLPREEAQDVIDQCELTRHTGNTITDKDALCDHLRRVRQQGYALDLEENEAGINCIAAPIFDHAGRVVSALSVSGPAIRMTEERIETLKGKVMETSRKISRRLGYTAP</sequence>
<proteinExistence type="predicted"/>
<dbReference type="KEGG" id="ntr:B0W44_11140"/>
<dbReference type="PANTHER" id="PTHR30136">
    <property type="entry name" value="HELIX-TURN-HELIX TRANSCRIPTIONAL REGULATOR, ICLR FAMILY"/>
    <property type="match status" value="1"/>
</dbReference>
<dbReference type="PROSITE" id="PS51077">
    <property type="entry name" value="HTH_ICLR"/>
    <property type="match status" value="1"/>
</dbReference>
<evidence type="ECO:0000313" key="8">
    <source>
        <dbReference type="EMBL" id="AQS56235.1"/>
    </source>
</evidence>
<accession>A0A1U9K850</accession>
<protein>
    <recommendedName>
        <fullName evidence="5">Glycerol operon regulatory protein</fullName>
    </recommendedName>
</protein>
<dbReference type="SUPFAM" id="SSF46785">
    <property type="entry name" value="Winged helix' DNA-binding domain"/>
    <property type="match status" value="1"/>
</dbReference>
<evidence type="ECO:0000256" key="5">
    <source>
        <dbReference type="ARBA" id="ARBA00070406"/>
    </source>
</evidence>
<evidence type="ECO:0000259" key="6">
    <source>
        <dbReference type="PROSITE" id="PS51077"/>
    </source>
</evidence>
<keyword evidence="3" id="KW-0804">Transcription</keyword>
<dbReference type="InterPro" id="IPR036390">
    <property type="entry name" value="WH_DNA-bd_sf"/>
</dbReference>